<evidence type="ECO:0000313" key="5">
    <source>
        <dbReference type="EMBL" id="GAA4678316.1"/>
    </source>
</evidence>
<gene>
    <name evidence="5" type="ORF">GCM10023226_14500</name>
</gene>
<accession>A0ABP8W227</accession>
<dbReference type="PANTHER" id="PTHR43080:SF2">
    <property type="entry name" value="CBS DOMAIN-CONTAINING PROTEIN"/>
    <property type="match status" value="1"/>
</dbReference>
<dbReference type="Proteomes" id="UP001500621">
    <property type="component" value="Unassembled WGS sequence"/>
</dbReference>
<comment type="caution">
    <text evidence="5">The sequence shown here is derived from an EMBL/GenBank/DDBJ whole genome shotgun (WGS) entry which is preliminary data.</text>
</comment>
<proteinExistence type="predicted"/>
<dbReference type="PROSITE" id="PS50914">
    <property type="entry name" value="BON"/>
    <property type="match status" value="1"/>
</dbReference>
<dbReference type="PANTHER" id="PTHR43080">
    <property type="entry name" value="CBS DOMAIN-CONTAINING PROTEIN CBSX3, MITOCHONDRIAL"/>
    <property type="match status" value="1"/>
</dbReference>
<evidence type="ECO:0000256" key="1">
    <source>
        <dbReference type="ARBA" id="ARBA00023122"/>
    </source>
</evidence>
<dbReference type="RefSeq" id="WP_345264123.1">
    <property type="nucleotide sequence ID" value="NZ_BAABIM010000001.1"/>
</dbReference>
<dbReference type="Pfam" id="PF04972">
    <property type="entry name" value="BON"/>
    <property type="match status" value="1"/>
</dbReference>
<dbReference type="SMART" id="SM00116">
    <property type="entry name" value="CBS"/>
    <property type="match status" value="2"/>
</dbReference>
<feature type="domain" description="CBS" evidence="4">
    <location>
        <begin position="7"/>
        <end position="63"/>
    </location>
</feature>
<dbReference type="SUPFAM" id="SSF54631">
    <property type="entry name" value="CBS-domain pair"/>
    <property type="match status" value="1"/>
</dbReference>
<keyword evidence="1 2" id="KW-0129">CBS domain</keyword>
<feature type="domain" description="BON" evidence="3">
    <location>
        <begin position="136"/>
        <end position="201"/>
    </location>
</feature>
<sequence>MLVHQVMTATPTTVGAETGVKQALQLLDTARVTSLPVVDGQGRITGIVSEADLIRHLVAPDQRRSTLPVAQREGLPRRVADVMTHEVVTVGPDDDLSVVVDTVTSTGVKSLPVVDDDRRCVGIVSRRDVVHMLATSDEEITSQLHALLAELAQQADLGAQGWTVSVEDGVVVVDGPASDKARSLAVAIARSVPGVVAAHTS</sequence>
<dbReference type="Pfam" id="PF00571">
    <property type="entry name" value="CBS"/>
    <property type="match status" value="2"/>
</dbReference>
<protein>
    <submittedName>
        <fullName evidence="5">CBS domain-containing protein</fullName>
    </submittedName>
</protein>
<dbReference type="InterPro" id="IPR000644">
    <property type="entry name" value="CBS_dom"/>
</dbReference>
<evidence type="ECO:0000259" key="4">
    <source>
        <dbReference type="PROSITE" id="PS51371"/>
    </source>
</evidence>
<feature type="domain" description="CBS" evidence="4">
    <location>
        <begin position="83"/>
        <end position="139"/>
    </location>
</feature>
<organism evidence="5 6">
    <name type="scientific">Nocardioides nanhaiensis</name>
    <dbReference type="NCBI Taxonomy" id="1476871"/>
    <lineage>
        <taxon>Bacteria</taxon>
        <taxon>Bacillati</taxon>
        <taxon>Actinomycetota</taxon>
        <taxon>Actinomycetes</taxon>
        <taxon>Propionibacteriales</taxon>
        <taxon>Nocardioidaceae</taxon>
        <taxon>Nocardioides</taxon>
    </lineage>
</organism>
<dbReference type="InterPro" id="IPR051257">
    <property type="entry name" value="Diverse_CBS-Domain"/>
</dbReference>
<evidence type="ECO:0000313" key="6">
    <source>
        <dbReference type="Proteomes" id="UP001500621"/>
    </source>
</evidence>
<dbReference type="Gene3D" id="3.10.580.10">
    <property type="entry name" value="CBS-domain"/>
    <property type="match status" value="1"/>
</dbReference>
<reference evidence="6" key="1">
    <citation type="journal article" date="2019" name="Int. J. Syst. Evol. Microbiol.">
        <title>The Global Catalogue of Microorganisms (GCM) 10K type strain sequencing project: providing services to taxonomists for standard genome sequencing and annotation.</title>
        <authorList>
            <consortium name="The Broad Institute Genomics Platform"/>
            <consortium name="The Broad Institute Genome Sequencing Center for Infectious Disease"/>
            <person name="Wu L."/>
            <person name="Ma J."/>
        </authorList>
    </citation>
    <scope>NUCLEOTIDE SEQUENCE [LARGE SCALE GENOMIC DNA]</scope>
    <source>
        <strain evidence="6">JCM 18127</strain>
    </source>
</reference>
<keyword evidence="6" id="KW-1185">Reference proteome</keyword>
<dbReference type="InterPro" id="IPR007055">
    <property type="entry name" value="BON_dom"/>
</dbReference>
<name>A0ABP8W227_9ACTN</name>
<evidence type="ECO:0000259" key="3">
    <source>
        <dbReference type="PROSITE" id="PS50914"/>
    </source>
</evidence>
<evidence type="ECO:0000256" key="2">
    <source>
        <dbReference type="PROSITE-ProRule" id="PRU00703"/>
    </source>
</evidence>
<dbReference type="InterPro" id="IPR046342">
    <property type="entry name" value="CBS_dom_sf"/>
</dbReference>
<dbReference type="PROSITE" id="PS51371">
    <property type="entry name" value="CBS"/>
    <property type="match status" value="2"/>
</dbReference>
<dbReference type="EMBL" id="BAABIM010000001">
    <property type="protein sequence ID" value="GAA4678316.1"/>
    <property type="molecule type" value="Genomic_DNA"/>
</dbReference>